<feature type="transmembrane region" description="Helical" evidence="1">
    <location>
        <begin position="70"/>
        <end position="91"/>
    </location>
</feature>
<dbReference type="Proteomes" id="UP000070457">
    <property type="component" value="Unassembled WGS sequence"/>
</dbReference>
<accession>A0A136LYL4</accession>
<evidence type="ECO:0000313" key="2">
    <source>
        <dbReference type="EMBL" id="KXK26748.1"/>
    </source>
</evidence>
<evidence type="ECO:0000256" key="1">
    <source>
        <dbReference type="SAM" id="Phobius"/>
    </source>
</evidence>
<organism evidence="2 3">
    <name type="scientific">candidate division WS6 bacterium OLB20</name>
    <dbReference type="NCBI Taxonomy" id="1617426"/>
    <lineage>
        <taxon>Bacteria</taxon>
        <taxon>Candidatus Dojkabacteria</taxon>
    </lineage>
</organism>
<feature type="transmembrane region" description="Helical" evidence="1">
    <location>
        <begin position="38"/>
        <end position="58"/>
    </location>
</feature>
<dbReference type="EMBL" id="JYNZ01000003">
    <property type="protein sequence ID" value="KXK26748.1"/>
    <property type="molecule type" value="Genomic_DNA"/>
</dbReference>
<reference evidence="2 3" key="1">
    <citation type="submission" date="2015-02" db="EMBL/GenBank/DDBJ databases">
        <title>Improved understanding of the partial-nitritation anammox process through 23 genomes representing the majority of the microbial community.</title>
        <authorList>
            <person name="Speth D.R."/>
            <person name="In T Zandt M."/>
            <person name="Guerrero Cruz S."/>
            <person name="Jetten M.S."/>
            <person name="Dutilh B.E."/>
        </authorList>
    </citation>
    <scope>NUCLEOTIDE SEQUENCE [LARGE SCALE GENOMIC DNA]</scope>
    <source>
        <strain evidence="2">OLB20</strain>
    </source>
</reference>
<gene>
    <name evidence="2" type="ORF">TR69_WS6001000766</name>
</gene>
<proteinExistence type="predicted"/>
<keyword evidence="1" id="KW-0812">Transmembrane</keyword>
<comment type="caution">
    <text evidence="2">The sequence shown here is derived from an EMBL/GenBank/DDBJ whole genome shotgun (WGS) entry which is preliminary data.</text>
</comment>
<name>A0A136LYL4_9BACT</name>
<evidence type="ECO:0000313" key="3">
    <source>
        <dbReference type="Proteomes" id="UP000070457"/>
    </source>
</evidence>
<dbReference type="AlphaFoldDB" id="A0A136LYL4"/>
<keyword evidence="1" id="KW-0472">Membrane</keyword>
<keyword evidence="1" id="KW-1133">Transmembrane helix</keyword>
<protein>
    <submittedName>
        <fullName evidence="2">Uncharacterized protein</fullName>
    </submittedName>
</protein>
<feature type="transmembrane region" description="Helical" evidence="1">
    <location>
        <begin position="103"/>
        <end position="121"/>
    </location>
</feature>
<sequence>MQDFFSQLDGRLARFDFSNYLNPDNLFAVDPGPTDFQAWFYALAFGFLILVIIGRVVLRRVEIDGVYRALLRRFLKWSFWLAIVLVVLALARGQGIRILNMRLWPLVVLLLELINLGYLVYQLVRKEPKKKSEVKRVTEYQKYLPRKKKKQLKTT</sequence>
<dbReference type="STRING" id="1617426.TR69_WS6001000766"/>